<sequence>MTGMTTEHSHPHPRVRRGGPDDPTVDRSDPGPKVAEHHRAGTALARIPYPIEVRTLEVLARTWINPRMVRLTLGGPGLDGFHTHQADDHVKLVFPDPDGTLRPPVPAPGGMLTWPRPSPLSRVYTVRRYDAAARELDLDFVVHEGGHASGWAVSVPLGERITVAGPPGAKSFPHTYDHYLFAVDATALPALARWLEESPQDVSAQVVLETDEECEHAYPLAERPGVEVIRLTRAGGPSRLAGTVRGLPARPGRSFLFAAGESGDIKPLRAWSQDRCDALFTGYWKRGVAGLED</sequence>
<keyword evidence="4" id="KW-1185">Reference proteome</keyword>
<dbReference type="InterPro" id="IPR017927">
    <property type="entry name" value="FAD-bd_FR_type"/>
</dbReference>
<proteinExistence type="predicted"/>
<dbReference type="Pfam" id="PF08021">
    <property type="entry name" value="FAD_binding_9"/>
    <property type="match status" value="1"/>
</dbReference>
<dbReference type="Pfam" id="PF04954">
    <property type="entry name" value="SIP"/>
    <property type="match status" value="1"/>
</dbReference>
<organism evidence="3 4">
    <name type="scientific">Streptomyces wadayamensis</name>
    <dbReference type="NCBI Taxonomy" id="141454"/>
    <lineage>
        <taxon>Bacteria</taxon>
        <taxon>Bacillati</taxon>
        <taxon>Actinomycetota</taxon>
        <taxon>Actinomycetes</taxon>
        <taxon>Kitasatosporales</taxon>
        <taxon>Streptomycetaceae</taxon>
        <taxon>Streptomyces</taxon>
    </lineage>
</organism>
<dbReference type="InterPro" id="IPR013113">
    <property type="entry name" value="SIP_FAD-bd"/>
</dbReference>
<comment type="caution">
    <text evidence="3">The sequence shown here is derived from an EMBL/GenBank/DDBJ whole genome shotgun (WGS) entry which is preliminary data.</text>
</comment>
<protein>
    <submittedName>
        <fullName evidence="3">Fe-utilization protein</fullName>
    </submittedName>
</protein>
<gene>
    <name evidence="3" type="ORF">DC60_13520</name>
</gene>
<dbReference type="InterPro" id="IPR039261">
    <property type="entry name" value="FNR_nucleotide-bd"/>
</dbReference>
<evidence type="ECO:0000313" key="3">
    <source>
        <dbReference type="EMBL" id="KDR63243.1"/>
    </source>
</evidence>
<dbReference type="Gene3D" id="2.40.30.10">
    <property type="entry name" value="Translation factors"/>
    <property type="match status" value="1"/>
</dbReference>
<accession>A0ABR4SC62</accession>
<dbReference type="PROSITE" id="PS51384">
    <property type="entry name" value="FAD_FR"/>
    <property type="match status" value="1"/>
</dbReference>
<dbReference type="InterPro" id="IPR007037">
    <property type="entry name" value="SIP_rossman_dom"/>
</dbReference>
<dbReference type="InterPro" id="IPR039374">
    <property type="entry name" value="SIP_fam"/>
</dbReference>
<reference evidence="3 4" key="1">
    <citation type="submission" date="2014-03" db="EMBL/GenBank/DDBJ databases">
        <title>Genome Sequence of Streptomyces wadayamensis A23 strain, an endophytic actinobacteria from Citrus reticulata.</title>
        <authorList>
            <person name="de Oliveira L.G."/>
            <person name="Tormet G.D."/>
            <person name="Marcon J."/>
            <person name="Samborsky M."/>
            <person name="Araujo W.L."/>
            <person name="de Azevedo J.L."/>
        </authorList>
    </citation>
    <scope>NUCLEOTIDE SEQUENCE [LARGE SCALE GENOMIC DNA]</scope>
    <source>
        <strain evidence="3 4">A23</strain>
    </source>
</reference>
<feature type="compositionally biased region" description="Basic and acidic residues" evidence="1">
    <location>
        <begin position="18"/>
        <end position="39"/>
    </location>
</feature>
<dbReference type="CDD" id="cd06193">
    <property type="entry name" value="siderophore_interacting"/>
    <property type="match status" value="1"/>
</dbReference>
<dbReference type="Gene3D" id="3.40.50.80">
    <property type="entry name" value="Nucleotide-binding domain of ferredoxin-NADP reductase (FNR) module"/>
    <property type="match status" value="1"/>
</dbReference>
<dbReference type="PANTHER" id="PTHR30157">
    <property type="entry name" value="FERRIC REDUCTASE, NADPH-DEPENDENT"/>
    <property type="match status" value="1"/>
</dbReference>
<feature type="region of interest" description="Disordered" evidence="1">
    <location>
        <begin position="1"/>
        <end position="39"/>
    </location>
</feature>
<evidence type="ECO:0000256" key="1">
    <source>
        <dbReference type="SAM" id="MobiDB-lite"/>
    </source>
</evidence>
<name>A0ABR4SC62_9ACTN</name>
<dbReference type="SUPFAM" id="SSF63380">
    <property type="entry name" value="Riboflavin synthase domain-like"/>
    <property type="match status" value="1"/>
</dbReference>
<dbReference type="InterPro" id="IPR017938">
    <property type="entry name" value="Riboflavin_synthase-like_b-brl"/>
</dbReference>
<dbReference type="EMBL" id="JHDU01000010">
    <property type="protein sequence ID" value="KDR63243.1"/>
    <property type="molecule type" value="Genomic_DNA"/>
</dbReference>
<feature type="domain" description="FAD-binding FR-type" evidence="2">
    <location>
        <begin position="46"/>
        <end position="173"/>
    </location>
</feature>
<dbReference type="Proteomes" id="UP000027443">
    <property type="component" value="Unassembled WGS sequence"/>
</dbReference>
<evidence type="ECO:0000313" key="4">
    <source>
        <dbReference type="Proteomes" id="UP000027443"/>
    </source>
</evidence>
<dbReference type="PANTHER" id="PTHR30157:SF0">
    <property type="entry name" value="NADPH-DEPENDENT FERRIC-CHELATE REDUCTASE"/>
    <property type="match status" value="1"/>
</dbReference>
<evidence type="ECO:0000259" key="2">
    <source>
        <dbReference type="PROSITE" id="PS51384"/>
    </source>
</evidence>